<comment type="similarity">
    <text evidence="1">Belongs to the ComF/GntX family.</text>
</comment>
<accession>A0A8J7H4L4</accession>
<evidence type="ECO:0000259" key="2">
    <source>
        <dbReference type="Pfam" id="PF00156"/>
    </source>
</evidence>
<dbReference type="Pfam" id="PF00156">
    <property type="entry name" value="Pribosyltran"/>
    <property type="match status" value="1"/>
</dbReference>
<evidence type="ECO:0000313" key="4">
    <source>
        <dbReference type="EMBL" id="MBH1942448.1"/>
    </source>
</evidence>
<reference evidence="4" key="1">
    <citation type="submission" date="2020-12" db="EMBL/GenBank/DDBJ databases">
        <title>M. sibirica DSM 26468T genome.</title>
        <authorList>
            <person name="Thieme N."/>
            <person name="Rettenmaier R."/>
            <person name="Zverlov V."/>
            <person name="Liebl W."/>
        </authorList>
    </citation>
    <scope>NUCLEOTIDE SEQUENCE</scope>
    <source>
        <strain evidence="4">DSM 26468</strain>
    </source>
</reference>
<dbReference type="Proteomes" id="UP000623269">
    <property type="component" value="Unassembled WGS sequence"/>
</dbReference>
<proteinExistence type="inferred from homology"/>
<sequence>MLYPVRCPICGDIAVSKDQLICNNCSDKLILIKEPRCKKCSKPIDQEEKEFCNDCEQKKHHYIQGYSLWVYEGAIKKSIADYKYHYKKENAVFYIQELLRGYGAIIKKWAPDVIVPVPIHRSKHKERGYNQADILALGIGNELEIPVLSKLLLRNKKTLPQKQLDDKERLHNLKEAFELNPKINNNLNLNIKKVLLVDDIYTTGSTVEACTNVLLKYGVSKVYFITLCIGKGY</sequence>
<gene>
    <name evidence="4" type="ORF">I5677_16220</name>
</gene>
<keyword evidence="5" id="KW-1185">Reference proteome</keyword>
<evidence type="ECO:0000313" key="5">
    <source>
        <dbReference type="Proteomes" id="UP000623269"/>
    </source>
</evidence>
<dbReference type="InterPro" id="IPR051910">
    <property type="entry name" value="ComF/GntX_DNA_util-trans"/>
</dbReference>
<dbReference type="RefSeq" id="WP_197662697.1">
    <property type="nucleotide sequence ID" value="NZ_JAEAGR010000022.1"/>
</dbReference>
<feature type="domain" description="Double zinc ribbon" evidence="3">
    <location>
        <begin position="1"/>
        <end position="55"/>
    </location>
</feature>
<comment type="caution">
    <text evidence="4">The sequence shown here is derived from an EMBL/GenBank/DDBJ whole genome shotgun (WGS) entry which is preliminary data.</text>
</comment>
<dbReference type="SUPFAM" id="SSF53271">
    <property type="entry name" value="PRTase-like"/>
    <property type="match status" value="1"/>
</dbReference>
<dbReference type="AlphaFoldDB" id="A0A8J7H4L4"/>
<protein>
    <submittedName>
        <fullName evidence="4">ComF family protein</fullName>
    </submittedName>
</protein>
<dbReference type="InterPro" id="IPR029057">
    <property type="entry name" value="PRTase-like"/>
</dbReference>
<dbReference type="CDD" id="cd06223">
    <property type="entry name" value="PRTases_typeI"/>
    <property type="match status" value="1"/>
</dbReference>
<name>A0A8J7H4L4_9FIRM</name>
<dbReference type="InterPro" id="IPR044005">
    <property type="entry name" value="DZR_2"/>
</dbReference>
<dbReference type="Gene3D" id="3.40.50.2020">
    <property type="match status" value="1"/>
</dbReference>
<evidence type="ECO:0000259" key="3">
    <source>
        <dbReference type="Pfam" id="PF18912"/>
    </source>
</evidence>
<dbReference type="PANTHER" id="PTHR47505:SF1">
    <property type="entry name" value="DNA UTILIZATION PROTEIN YHGH"/>
    <property type="match status" value="1"/>
</dbReference>
<dbReference type="Pfam" id="PF18912">
    <property type="entry name" value="DZR_2"/>
    <property type="match status" value="1"/>
</dbReference>
<organism evidence="4 5">
    <name type="scientific">Mobilitalea sibirica</name>
    <dbReference type="NCBI Taxonomy" id="1462919"/>
    <lineage>
        <taxon>Bacteria</taxon>
        <taxon>Bacillati</taxon>
        <taxon>Bacillota</taxon>
        <taxon>Clostridia</taxon>
        <taxon>Lachnospirales</taxon>
        <taxon>Lachnospiraceae</taxon>
        <taxon>Mobilitalea</taxon>
    </lineage>
</organism>
<dbReference type="PANTHER" id="PTHR47505">
    <property type="entry name" value="DNA UTILIZATION PROTEIN YHGH"/>
    <property type="match status" value="1"/>
</dbReference>
<evidence type="ECO:0000256" key="1">
    <source>
        <dbReference type="ARBA" id="ARBA00008007"/>
    </source>
</evidence>
<feature type="domain" description="Phosphoribosyltransferase" evidence="2">
    <location>
        <begin position="173"/>
        <end position="228"/>
    </location>
</feature>
<dbReference type="InterPro" id="IPR000836">
    <property type="entry name" value="PRTase_dom"/>
</dbReference>
<dbReference type="EMBL" id="JAEAGR010000022">
    <property type="protein sequence ID" value="MBH1942448.1"/>
    <property type="molecule type" value="Genomic_DNA"/>
</dbReference>